<evidence type="ECO:0000313" key="2">
    <source>
        <dbReference type="Proteomes" id="UP001054945"/>
    </source>
</evidence>
<sequence length="279" mass="30603">MHPPSLPWEIVHEGNSRSPKKSIQHSCYVLRLALSCSPPASKTIFLSSNPTRCVTTFTLRFKTALFNLAAKPLYICASSRTNVMAPHLVNPPVVAVRQSRVRGGSGYKPQLSTNFQPPHPMRANATKEISEIFSDFNLGYRSHTNRLLLCICTVFLNRWFTLENPGCSFPFHWHLPNILHPAWGPTAYGWLVQTGIGMNVSLICPTPGSPAGLTSKADKLKQHSIKQPPTGVSAGIPIDAKLPCLPGPLQLWIRSSKPLTISRPLQDRQEAKGTGALTG</sequence>
<name>A0AAV4TEB6_CAEEX</name>
<accession>A0AAV4TEB6</accession>
<reference evidence="1 2" key="1">
    <citation type="submission" date="2021-06" db="EMBL/GenBank/DDBJ databases">
        <title>Caerostris extrusa draft genome.</title>
        <authorList>
            <person name="Kono N."/>
            <person name="Arakawa K."/>
        </authorList>
    </citation>
    <scope>NUCLEOTIDE SEQUENCE [LARGE SCALE GENOMIC DNA]</scope>
</reference>
<evidence type="ECO:0000313" key="1">
    <source>
        <dbReference type="EMBL" id="GIY43721.1"/>
    </source>
</evidence>
<dbReference type="AlphaFoldDB" id="A0AAV4TEB6"/>
<keyword evidence="2" id="KW-1185">Reference proteome</keyword>
<gene>
    <name evidence="1" type="ORF">CEXT_104981</name>
</gene>
<dbReference type="EMBL" id="BPLR01011017">
    <property type="protein sequence ID" value="GIY43721.1"/>
    <property type="molecule type" value="Genomic_DNA"/>
</dbReference>
<dbReference type="Proteomes" id="UP001054945">
    <property type="component" value="Unassembled WGS sequence"/>
</dbReference>
<protein>
    <submittedName>
        <fullName evidence="1">Uncharacterized protein</fullName>
    </submittedName>
</protein>
<comment type="caution">
    <text evidence="1">The sequence shown here is derived from an EMBL/GenBank/DDBJ whole genome shotgun (WGS) entry which is preliminary data.</text>
</comment>
<proteinExistence type="predicted"/>
<organism evidence="1 2">
    <name type="scientific">Caerostris extrusa</name>
    <name type="common">Bark spider</name>
    <name type="synonym">Caerostris bankana</name>
    <dbReference type="NCBI Taxonomy" id="172846"/>
    <lineage>
        <taxon>Eukaryota</taxon>
        <taxon>Metazoa</taxon>
        <taxon>Ecdysozoa</taxon>
        <taxon>Arthropoda</taxon>
        <taxon>Chelicerata</taxon>
        <taxon>Arachnida</taxon>
        <taxon>Araneae</taxon>
        <taxon>Araneomorphae</taxon>
        <taxon>Entelegynae</taxon>
        <taxon>Araneoidea</taxon>
        <taxon>Araneidae</taxon>
        <taxon>Caerostris</taxon>
    </lineage>
</organism>